<dbReference type="Gene3D" id="3.30.530.20">
    <property type="match status" value="1"/>
</dbReference>
<sequence>MVQMRLDFETKASPEQVRRALTDFSERRLKTWHRSMDPRTYRVLDSGDTWAVAKESSARSPFWVVCRYDWSDPDVVRWTITESSYRGGGEGFARASPAPGGGSRVHAEWENTGAPWTQKPLLFLIHVRPMRRVFRGMWKAALDEYADTEVT</sequence>
<reference evidence="2" key="1">
    <citation type="journal article" date="2019" name="Int. J. Syst. Evol. Microbiol.">
        <title>The Global Catalogue of Microorganisms (GCM) 10K type strain sequencing project: providing services to taxonomists for standard genome sequencing and annotation.</title>
        <authorList>
            <consortium name="The Broad Institute Genomics Platform"/>
            <consortium name="The Broad Institute Genome Sequencing Center for Infectious Disease"/>
            <person name="Wu L."/>
            <person name="Ma J."/>
        </authorList>
    </citation>
    <scope>NUCLEOTIDE SEQUENCE [LARGE SCALE GENOMIC DNA]</scope>
    <source>
        <strain evidence="2">JCM 17809</strain>
    </source>
</reference>
<name>A0ABP8KR01_9MICO</name>
<accession>A0ABP8KR01</accession>
<dbReference type="SUPFAM" id="SSF55961">
    <property type="entry name" value="Bet v1-like"/>
    <property type="match status" value="1"/>
</dbReference>
<evidence type="ECO:0000313" key="1">
    <source>
        <dbReference type="EMBL" id="GAA4412962.1"/>
    </source>
</evidence>
<organism evidence="1 2">
    <name type="scientific">Fodinibacter luteus</name>
    <dbReference type="NCBI Taxonomy" id="552064"/>
    <lineage>
        <taxon>Bacteria</taxon>
        <taxon>Bacillati</taxon>
        <taxon>Actinomycetota</taxon>
        <taxon>Actinomycetes</taxon>
        <taxon>Micrococcales</taxon>
        <taxon>Intrasporangiaceae</taxon>
        <taxon>Fodinibacter (ex Wang et al. 2009)</taxon>
    </lineage>
</organism>
<protein>
    <recommendedName>
        <fullName evidence="3">SRPBCC family protein</fullName>
    </recommendedName>
</protein>
<evidence type="ECO:0000313" key="2">
    <source>
        <dbReference type="Proteomes" id="UP001500945"/>
    </source>
</evidence>
<evidence type="ECO:0008006" key="3">
    <source>
        <dbReference type="Google" id="ProtNLM"/>
    </source>
</evidence>
<dbReference type="Proteomes" id="UP001500945">
    <property type="component" value="Unassembled WGS sequence"/>
</dbReference>
<comment type="caution">
    <text evidence="1">The sequence shown here is derived from an EMBL/GenBank/DDBJ whole genome shotgun (WGS) entry which is preliminary data.</text>
</comment>
<gene>
    <name evidence="1" type="ORF">GCM10023168_35390</name>
</gene>
<keyword evidence="2" id="KW-1185">Reference proteome</keyword>
<proteinExistence type="predicted"/>
<dbReference type="EMBL" id="BAABGM010000025">
    <property type="protein sequence ID" value="GAA4412962.1"/>
    <property type="molecule type" value="Genomic_DNA"/>
</dbReference>
<dbReference type="InterPro" id="IPR023393">
    <property type="entry name" value="START-like_dom_sf"/>
</dbReference>